<dbReference type="Pfam" id="PF13560">
    <property type="entry name" value="HTH_31"/>
    <property type="match status" value="1"/>
</dbReference>
<reference evidence="2 3" key="1">
    <citation type="journal article" date="2010" name="DNA Res.">
        <title>Genome sequence of Kitasatospora setae NBRC 14216T: an evolutionary snapshot of the family Streptomycetaceae.</title>
        <authorList>
            <person name="Ichikawa N."/>
            <person name="Oguchi A."/>
            <person name="Ikeda H."/>
            <person name="Ishikawa J."/>
            <person name="Kitani S."/>
            <person name="Watanabe Y."/>
            <person name="Nakamura S."/>
            <person name="Katano Y."/>
            <person name="Kishi E."/>
            <person name="Sasagawa M."/>
            <person name="Ankai A."/>
            <person name="Fukui S."/>
            <person name="Hashimoto Y."/>
            <person name="Kamata S."/>
            <person name="Otoguro M."/>
            <person name="Tanikawa S."/>
            <person name="Nihira T."/>
            <person name="Horinouchi S."/>
            <person name="Ohnishi Y."/>
            <person name="Hayakawa M."/>
            <person name="Kuzuyama T."/>
            <person name="Arisawa A."/>
            <person name="Nomoto F."/>
            <person name="Miura H."/>
            <person name="Takahashi Y."/>
            <person name="Fujita N."/>
        </authorList>
    </citation>
    <scope>NUCLEOTIDE SEQUENCE [LARGE SCALE GENOMIC DNA]</scope>
    <source>
        <strain evidence="3">ATCC 33774 / DSM 43861 / JCM 3304 / KCC A-0304 / NBRC 14216 / KM-6054</strain>
    </source>
</reference>
<dbReference type="AlphaFoldDB" id="E4NEL9"/>
<dbReference type="SMART" id="SM00530">
    <property type="entry name" value="HTH_XRE"/>
    <property type="match status" value="1"/>
</dbReference>
<dbReference type="InterPro" id="IPR010982">
    <property type="entry name" value="Lambda_DNA-bd_dom_sf"/>
</dbReference>
<gene>
    <name evidence="2" type="ordered locus">KSE_40110</name>
</gene>
<dbReference type="CDD" id="cd00093">
    <property type="entry name" value="HTH_XRE"/>
    <property type="match status" value="1"/>
</dbReference>
<evidence type="ECO:0000313" key="2">
    <source>
        <dbReference type="EMBL" id="BAJ29805.1"/>
    </source>
</evidence>
<dbReference type="KEGG" id="ksk:KSE_40110"/>
<dbReference type="PROSITE" id="PS50943">
    <property type="entry name" value="HTH_CROC1"/>
    <property type="match status" value="1"/>
</dbReference>
<dbReference type="SUPFAM" id="SSF47413">
    <property type="entry name" value="lambda repressor-like DNA-binding domains"/>
    <property type="match status" value="1"/>
</dbReference>
<dbReference type="EMBL" id="AP010968">
    <property type="protein sequence ID" value="BAJ29805.1"/>
    <property type="molecule type" value="Genomic_DNA"/>
</dbReference>
<dbReference type="STRING" id="452652.KSE_40110"/>
<dbReference type="InterPro" id="IPR001387">
    <property type="entry name" value="Cro/C1-type_HTH"/>
</dbReference>
<dbReference type="Proteomes" id="UP000007076">
    <property type="component" value="Chromosome"/>
</dbReference>
<dbReference type="Gene3D" id="1.10.260.40">
    <property type="entry name" value="lambda repressor-like DNA-binding domains"/>
    <property type="match status" value="1"/>
</dbReference>
<dbReference type="RefSeq" id="WP_014137110.1">
    <property type="nucleotide sequence ID" value="NC_016109.1"/>
</dbReference>
<protein>
    <submittedName>
        <fullName evidence="2">Putative transcriptional regulator</fullName>
    </submittedName>
</protein>
<proteinExistence type="predicted"/>
<dbReference type="GO" id="GO:0003677">
    <property type="term" value="F:DNA binding"/>
    <property type="evidence" value="ECO:0007669"/>
    <property type="project" value="InterPro"/>
</dbReference>
<evidence type="ECO:0000259" key="1">
    <source>
        <dbReference type="PROSITE" id="PS50943"/>
    </source>
</evidence>
<sequence>MDHPQQSPSSSARQARFDLGKRLKDIRKGAGLTARELASLAGWHESKASRLQSGRTSPTESDIRLWTVLCGVPEQADDLIATAHSVEGMYVEWRRRTRAGLRHVQQAAVPLYQRTRHFRIYEPGVCPGLLQTPAYASALMGAIIAFQHIPDDTDAAVAARIERQQVLHQGGTFAFLLEESVLRARVADDETMAGQLGYLLHATTLPSVSIGIVPTSAHRAMWPVEGFWIFDEERVLVELVTAEVTVTQPREIELYARTFTTLATIAVYGAKARALITGAIDALR</sequence>
<dbReference type="HOGENOM" id="CLU_055817_2_0_11"/>
<name>E4NEL9_KITSK</name>
<organism evidence="2 3">
    <name type="scientific">Kitasatospora setae (strain ATCC 33774 / DSM 43861 / JCM 3304 / KCC A-0304 / NBRC 14216 / KM-6054)</name>
    <name type="common">Streptomyces setae</name>
    <dbReference type="NCBI Taxonomy" id="452652"/>
    <lineage>
        <taxon>Bacteria</taxon>
        <taxon>Bacillati</taxon>
        <taxon>Actinomycetota</taxon>
        <taxon>Actinomycetes</taxon>
        <taxon>Kitasatosporales</taxon>
        <taxon>Streptomycetaceae</taxon>
        <taxon>Kitasatospora</taxon>
    </lineage>
</organism>
<evidence type="ECO:0000313" key="3">
    <source>
        <dbReference type="Proteomes" id="UP000007076"/>
    </source>
</evidence>
<dbReference type="InterPro" id="IPR043917">
    <property type="entry name" value="DUF5753"/>
</dbReference>
<keyword evidence="3" id="KW-1185">Reference proteome</keyword>
<feature type="domain" description="HTH cro/C1-type" evidence="1">
    <location>
        <begin position="23"/>
        <end position="79"/>
    </location>
</feature>
<accession>E4NEL9</accession>
<dbReference type="Pfam" id="PF19054">
    <property type="entry name" value="DUF5753"/>
    <property type="match status" value="1"/>
</dbReference>
<dbReference type="eggNOG" id="COG1396">
    <property type="taxonomic scope" value="Bacteria"/>
</dbReference>
<dbReference type="PATRIC" id="fig|452652.3.peg.4007"/>